<dbReference type="InterPro" id="IPR003599">
    <property type="entry name" value="Ig_sub"/>
</dbReference>
<name>A0A6I8RYI7_XENTR</name>
<dbReference type="Gene3D" id="2.60.40.10">
    <property type="entry name" value="Immunoglobulins"/>
    <property type="match status" value="4"/>
</dbReference>
<dbReference type="InterPro" id="IPR003598">
    <property type="entry name" value="Ig_sub2"/>
</dbReference>
<dbReference type="SUPFAM" id="SSF48726">
    <property type="entry name" value="Immunoglobulin"/>
    <property type="match status" value="4"/>
</dbReference>
<feature type="domain" description="Ig-like" evidence="1">
    <location>
        <begin position="318"/>
        <end position="407"/>
    </location>
</feature>
<feature type="domain" description="Ig-like" evidence="1">
    <location>
        <begin position="109"/>
        <end position="199"/>
    </location>
</feature>
<feature type="domain" description="Ig-like" evidence="1">
    <location>
        <begin position="224"/>
        <end position="313"/>
    </location>
</feature>
<dbReference type="InterPro" id="IPR013098">
    <property type="entry name" value="Ig_I-set"/>
</dbReference>
<dbReference type="FunFam" id="2.60.40.10:FF:000022">
    <property type="entry name" value="Cardiac titin"/>
    <property type="match status" value="4"/>
</dbReference>
<dbReference type="SMART" id="SM00409">
    <property type="entry name" value="IG"/>
    <property type="match status" value="4"/>
</dbReference>
<protein>
    <recommendedName>
        <fullName evidence="1">Ig-like domain-containing protein</fullName>
    </recommendedName>
</protein>
<evidence type="ECO:0000259" key="1">
    <source>
        <dbReference type="PROSITE" id="PS50835"/>
    </source>
</evidence>
<dbReference type="Pfam" id="PF07679">
    <property type="entry name" value="I-set"/>
    <property type="match status" value="4"/>
</dbReference>
<reference evidence="2" key="2">
    <citation type="submission" date="2020-05" db="UniProtKB">
        <authorList>
            <consortium name="Ensembl"/>
        </authorList>
    </citation>
    <scope>IDENTIFICATION</scope>
</reference>
<accession>A0A6I8RYI7</accession>
<dbReference type="PANTHER" id="PTHR47633">
    <property type="entry name" value="IMMUNOGLOBULIN"/>
    <property type="match status" value="1"/>
</dbReference>
<dbReference type="InterPro" id="IPR007110">
    <property type="entry name" value="Ig-like_dom"/>
</dbReference>
<feature type="domain" description="Ig-like" evidence="1">
    <location>
        <begin position="12"/>
        <end position="101"/>
    </location>
</feature>
<organism evidence="2">
    <name type="scientific">Xenopus tropicalis</name>
    <name type="common">Western clawed frog</name>
    <name type="synonym">Silurana tropicalis</name>
    <dbReference type="NCBI Taxonomy" id="8364"/>
    <lineage>
        <taxon>Eukaryota</taxon>
        <taxon>Metazoa</taxon>
        <taxon>Chordata</taxon>
        <taxon>Craniata</taxon>
        <taxon>Vertebrata</taxon>
        <taxon>Euteleostomi</taxon>
        <taxon>Amphibia</taxon>
        <taxon>Batrachia</taxon>
        <taxon>Anura</taxon>
        <taxon>Pipoidea</taxon>
        <taxon>Pipidae</taxon>
        <taxon>Xenopodinae</taxon>
        <taxon>Xenopus</taxon>
        <taxon>Silurana</taxon>
    </lineage>
</organism>
<dbReference type="SMART" id="SM00408">
    <property type="entry name" value="IGc2"/>
    <property type="match status" value="4"/>
</dbReference>
<proteinExistence type="predicted"/>
<dbReference type="PROSITE" id="PS50835">
    <property type="entry name" value="IG_LIKE"/>
    <property type="match status" value="4"/>
</dbReference>
<evidence type="ECO:0000313" key="2">
    <source>
        <dbReference type="Ensembl" id="ENSXETP00000089802"/>
    </source>
</evidence>
<reference evidence="2" key="1">
    <citation type="journal article" date="2010" name="Science">
        <title>The genome of the Western clawed frog Xenopus tropicalis.</title>
        <authorList>
            <person name="Hellsten U."/>
            <person name="Harland R.M."/>
            <person name="Gilchrist M.J."/>
            <person name="Hendrix D."/>
            <person name="Jurka J."/>
            <person name="Kapitonov V."/>
            <person name="Ovcharenko I."/>
            <person name="Putnam N.H."/>
            <person name="Shu S."/>
            <person name="Taher L."/>
            <person name="Blitz I.L."/>
            <person name="Blumberg B."/>
            <person name="Dichmann D.S."/>
            <person name="Dubchak I."/>
            <person name="Amaya E."/>
            <person name="Detter J.C."/>
            <person name="Fletcher R."/>
            <person name="Gerhard D.S."/>
            <person name="Goodstein D."/>
            <person name="Graves T."/>
            <person name="Grigoriev I.V."/>
            <person name="Grimwood J."/>
            <person name="Kawashima T."/>
            <person name="Lindquist E."/>
            <person name="Lucas S.M."/>
            <person name="Mead P.E."/>
            <person name="Mitros T."/>
            <person name="Ogino H."/>
            <person name="Ohta Y."/>
            <person name="Poliakov A.V."/>
            <person name="Pollet N."/>
            <person name="Robert J."/>
            <person name="Salamov A."/>
            <person name="Sater A.K."/>
            <person name="Schmutz J."/>
            <person name="Terry A."/>
            <person name="Vize P.D."/>
            <person name="Warren W.C."/>
            <person name="Wells D."/>
            <person name="Wills A."/>
            <person name="Wilson R.K."/>
            <person name="Zimmerman L.B."/>
            <person name="Zorn A.M."/>
            <person name="Grainger R."/>
            <person name="Grammer T."/>
            <person name="Khokha M.K."/>
            <person name="Richardson P.M."/>
            <person name="Rokhsar D.S."/>
        </authorList>
    </citation>
    <scope>NUCLEOTIDE SEQUENCE [LARGE SCALE GENOMIC DNA]</scope>
    <source>
        <strain evidence="2">Nigerian</strain>
    </source>
</reference>
<sequence length="417" mass="45389">GATVTFAAVIQPPYFIAPLEPVEVTAGDAASLQCQIQGTPEIKVSWYKGDTKLRPTDTQKILFKNNIARLVFAQVDVNDSGEYICKAENLVGEASSSTSLSVKERKVPPSFARKVKDIQETVGLPILFECQIVGSEPIEVSWYKDGVLVRDDNNTQTSYIDNTATLQILQTDRHHAGQYSCTASNFVGTASSNAKLILTGLSYFAFNLNYLSYNLCKPLEGKNPPFFDVKPSPVDVPVGDPVKFECHVTGSQPITLTWTKDNKEVKSGGNYKITQLENTTQLTILKADKGDSGQYTCSATNDVGKDSCTAKLKRKVPPSFTKKLSETVEETDGNSFKLEGRVAGSQPLTVAWLLNNNELQLSSNNEVTFKDNIVLLHVKKSSPSDAGLYTCKVSNDAGSALCTSSVLIKGKLVSHRI</sequence>
<dbReference type="InterPro" id="IPR036179">
    <property type="entry name" value="Ig-like_dom_sf"/>
</dbReference>
<dbReference type="AlphaFoldDB" id="A0A6I8RYI7"/>
<dbReference type="Ensembl" id="ENSXETT00000094676">
    <property type="protein sequence ID" value="ENSXETP00000089802"/>
    <property type="gene ID" value="ENSXETG00000046167"/>
</dbReference>
<dbReference type="CDD" id="cd00096">
    <property type="entry name" value="Ig"/>
    <property type="match status" value="2"/>
</dbReference>
<dbReference type="PANTHER" id="PTHR47633:SF4">
    <property type="entry name" value="MYOPALLADIN ISOFORM X1"/>
    <property type="match status" value="1"/>
</dbReference>
<dbReference type="InterPro" id="IPR013783">
    <property type="entry name" value="Ig-like_fold"/>
</dbReference>
<dbReference type="GeneTree" id="ENSGT01110000267173"/>